<evidence type="ECO:0000256" key="5">
    <source>
        <dbReference type="ARBA" id="ARBA00023128"/>
    </source>
</evidence>
<dbReference type="GO" id="GO:0005758">
    <property type="term" value="C:mitochondrial intermembrane space"/>
    <property type="evidence" value="ECO:0007669"/>
    <property type="project" value="UniProtKB-SubCell"/>
</dbReference>
<evidence type="ECO:0000256" key="2">
    <source>
        <dbReference type="ARBA" id="ARBA00009858"/>
    </source>
</evidence>
<dbReference type="OrthoDB" id="13601at2759"/>
<evidence type="ECO:0000256" key="3">
    <source>
        <dbReference type="ARBA" id="ARBA00019406"/>
    </source>
</evidence>
<dbReference type="FunFam" id="1.10.287.1130:FF:000008">
    <property type="entry name" value="Cx9C motif-containing protein 4, mitochondrial"/>
    <property type="match status" value="1"/>
</dbReference>
<protein>
    <recommendedName>
        <fullName evidence="3">Cx9C motif-containing protein 4, mitochondrial</fullName>
    </recommendedName>
</protein>
<dbReference type="Proteomes" id="UP000034947">
    <property type="component" value="Unassembled WGS sequence"/>
</dbReference>
<dbReference type="SUPFAM" id="SSF47072">
    <property type="entry name" value="Cysteine alpha-hairpin motif"/>
    <property type="match status" value="1"/>
</dbReference>
<dbReference type="PANTHER" id="PTHR15590:SF0">
    <property type="entry name" value="CX9C MOTIF-CONTAINING PROTEIN 4"/>
    <property type="match status" value="1"/>
</dbReference>
<evidence type="ECO:0000256" key="6">
    <source>
        <dbReference type="ARBA" id="ARBA00023157"/>
    </source>
</evidence>
<evidence type="ECO:0000256" key="1">
    <source>
        <dbReference type="ARBA" id="ARBA00004569"/>
    </source>
</evidence>
<evidence type="ECO:0000313" key="8">
    <source>
        <dbReference type="EMBL" id="KKK16551.1"/>
    </source>
</evidence>
<evidence type="ECO:0000256" key="7">
    <source>
        <dbReference type="PIRSR" id="PIRSR627179-50"/>
    </source>
</evidence>
<dbReference type="InterPro" id="IPR009069">
    <property type="entry name" value="Cys_alpha_HP_mot_SF"/>
</dbReference>
<proteinExistence type="inferred from homology"/>
<keyword evidence="4" id="KW-0677">Repeat</keyword>
<comment type="subcellular location">
    <subcellularLocation>
        <location evidence="1">Mitochondrion intermembrane space</location>
    </subcellularLocation>
</comment>
<feature type="disulfide bond" evidence="7">
    <location>
        <begin position="41"/>
        <end position="72"/>
    </location>
</feature>
<dbReference type="PANTHER" id="PTHR15590">
    <property type="entry name" value="CX9C MOTIF-CONTAINING PROTEIN 4"/>
    <property type="match status" value="1"/>
</dbReference>
<gene>
    <name evidence="8" type="ORF">AOCH_004576</name>
</gene>
<reference evidence="8 9" key="1">
    <citation type="submission" date="2015-02" db="EMBL/GenBank/DDBJ databases">
        <title>Draft Genome Sequences of Two Closely-Related Aflatoxigenic Aspergillus Species Obtained from the Cote d'Ivoire.</title>
        <authorList>
            <person name="Moore G.G."/>
            <person name="Beltz S.B."/>
            <person name="Mack B.M."/>
        </authorList>
    </citation>
    <scope>NUCLEOTIDE SEQUENCE [LARGE SCALE GENOMIC DNA]</scope>
    <source>
        <strain evidence="8 9">SRRC1432</strain>
    </source>
</reference>
<dbReference type="Gene3D" id="1.10.287.1130">
    <property type="entry name" value="CytochromE C oxidase copper chaperone"/>
    <property type="match status" value="1"/>
</dbReference>
<evidence type="ECO:0000256" key="4">
    <source>
        <dbReference type="ARBA" id="ARBA00022737"/>
    </source>
</evidence>
<dbReference type="AlphaFoldDB" id="A0A0F8V0H2"/>
<name>A0A0F8V0H2_9EURO</name>
<evidence type="ECO:0000313" key="9">
    <source>
        <dbReference type="Proteomes" id="UP000034947"/>
    </source>
</evidence>
<comment type="similarity">
    <text evidence="2">Belongs to the CMC4 family.</text>
</comment>
<dbReference type="InterPro" id="IPR027179">
    <property type="entry name" value="CMC4"/>
</dbReference>
<feature type="disulfide bond" evidence="7">
    <location>
        <begin position="73"/>
        <end position="89"/>
    </location>
</feature>
<keyword evidence="9" id="KW-1185">Reference proteome</keyword>
<accession>A0A0F8V0H2</accession>
<keyword evidence="5" id="KW-0496">Mitochondrion</keyword>
<dbReference type="VEuPathDB" id="FungiDB:P175DRAFT_0499105"/>
<dbReference type="PROSITE" id="PS51808">
    <property type="entry name" value="CHCH"/>
    <property type="match status" value="1"/>
</dbReference>
<keyword evidence="6 7" id="KW-1015">Disulfide bond</keyword>
<sequence length="107" mass="12070">MDLNGGDEKVIEAPTKLKMRGESIFAAQGDLKRDLAHDPPCHPRACAIQACLTMNSYQEDKCQSQINALYECCNAFYIERGEDAKTPSCPKPSLLRLRMKQRDQKHS</sequence>
<dbReference type="EMBL" id="JYKN01002397">
    <property type="protein sequence ID" value="KKK16551.1"/>
    <property type="molecule type" value="Genomic_DNA"/>
</dbReference>
<comment type="caution">
    <text evidence="8">The sequence shown here is derived from an EMBL/GenBank/DDBJ whole genome shotgun (WGS) entry which is preliminary data.</text>
</comment>
<organism evidence="8 9">
    <name type="scientific">Aspergillus ochraceoroseus</name>
    <dbReference type="NCBI Taxonomy" id="138278"/>
    <lineage>
        <taxon>Eukaryota</taxon>
        <taxon>Fungi</taxon>
        <taxon>Dikarya</taxon>
        <taxon>Ascomycota</taxon>
        <taxon>Pezizomycotina</taxon>
        <taxon>Eurotiomycetes</taxon>
        <taxon>Eurotiomycetidae</taxon>
        <taxon>Eurotiales</taxon>
        <taxon>Aspergillaceae</taxon>
        <taxon>Aspergillus</taxon>
        <taxon>Aspergillus subgen. Nidulantes</taxon>
    </lineage>
</organism>
<dbReference type="Pfam" id="PF08991">
    <property type="entry name" value="CMC4"/>
    <property type="match status" value="1"/>
</dbReference>
<feature type="disulfide bond" evidence="7">
    <location>
        <begin position="51"/>
        <end position="62"/>
    </location>
</feature>